<evidence type="ECO:0000256" key="6">
    <source>
        <dbReference type="SAM" id="Phobius"/>
    </source>
</evidence>
<dbReference type="GO" id="GO:0010507">
    <property type="term" value="P:negative regulation of autophagy"/>
    <property type="evidence" value="ECO:0007669"/>
    <property type="project" value="EnsemblFungi"/>
</dbReference>
<feature type="transmembrane region" description="Helical" evidence="6">
    <location>
        <begin position="454"/>
        <end position="470"/>
    </location>
</feature>
<accession>I2H694</accession>
<feature type="transmembrane region" description="Helical" evidence="6">
    <location>
        <begin position="31"/>
        <end position="50"/>
    </location>
</feature>
<organism evidence="8 9">
    <name type="scientific">Henningerozyma blattae (strain ATCC 34711 / CBS 6284 / DSM 70876 / NBRC 10599 / NRRL Y-10934 / UCD 77-7)</name>
    <name type="common">Yeast</name>
    <name type="synonym">Tetrapisispora blattae</name>
    <dbReference type="NCBI Taxonomy" id="1071380"/>
    <lineage>
        <taxon>Eukaryota</taxon>
        <taxon>Fungi</taxon>
        <taxon>Dikarya</taxon>
        <taxon>Ascomycota</taxon>
        <taxon>Saccharomycotina</taxon>
        <taxon>Saccharomycetes</taxon>
        <taxon>Saccharomycetales</taxon>
        <taxon>Saccharomycetaceae</taxon>
        <taxon>Henningerozyma</taxon>
    </lineage>
</organism>
<keyword evidence="9" id="KW-1185">Reference proteome</keyword>
<dbReference type="PANTHER" id="PTHR31310:SF8">
    <property type="entry name" value="INOSITOLPHOSPHOTRANSFERASE 1"/>
    <property type="match status" value="1"/>
</dbReference>
<evidence type="ECO:0000313" key="9">
    <source>
        <dbReference type="Proteomes" id="UP000002866"/>
    </source>
</evidence>
<dbReference type="STRING" id="1071380.I2H694"/>
<feature type="transmembrane region" description="Helical" evidence="6">
    <location>
        <begin position="183"/>
        <end position="206"/>
    </location>
</feature>
<dbReference type="OMA" id="PMAPPWF"/>
<dbReference type="GO" id="GO:0030148">
    <property type="term" value="P:sphingolipid biosynthetic process"/>
    <property type="evidence" value="ECO:0007669"/>
    <property type="project" value="EnsemblFungi"/>
</dbReference>
<dbReference type="OrthoDB" id="5784at2759"/>
<sequence>MPKYSQYFIIEVIARLYFSALNKRNLITLPLNFLLNFSFIFVWLEVFAYAKYIPNDIRPKINSKISFYADMYLFGDHWKELVVQLNNYHLTFVSYFTSFAFLLIGLIVIPLAIWYYIYYIRKLNYNPFEWYDHYLHFNNKSNKKSFRSIAVPFLIPLFCFLALNFVHIFAFQSESNYTKSKDILAWFFYVVFHIMMPIIVAIYLYAFHAPGTVMCFSLSMGIQNLLSVFTHLLLPMAPPWFTHLYGINDEAHVNYTQQGYAAGLTRVDTHMGTHINTKGFHKSPIVFGAVPSVHSAVAFQCALYLVLRSTTQKNRFLSHTPLNRENSDTYPLTLVDSSTIIPKKNNEDSTSTTSVSDDTLTDRQLQSPLQPSSPDSTAQDDTLTPFNLPLDHSSDSYTSSLEDDDSEDFDIDLEFQQNSANNILTKTDSQFVRYYTQDPQVSNRWFFRFFSKGLVPRIVGCMFVCTQWWATMYLDHHYRFDLFIGMLYAYITYLLMNHFVLQPKVIKPFMEVRLGIKEDVDNEGNTMGMRTFKGTKYEWFFDPLA</sequence>
<evidence type="ECO:0000256" key="5">
    <source>
        <dbReference type="SAM" id="MobiDB-lite"/>
    </source>
</evidence>
<feature type="region of interest" description="Disordered" evidence="5">
    <location>
        <begin position="341"/>
        <end position="405"/>
    </location>
</feature>
<evidence type="ECO:0000259" key="7">
    <source>
        <dbReference type="Pfam" id="PF14378"/>
    </source>
</evidence>
<dbReference type="InterPro" id="IPR026841">
    <property type="entry name" value="Aur1/Ipt1"/>
</dbReference>
<dbReference type="FunCoup" id="I2H694">
    <property type="interactions" value="66"/>
</dbReference>
<feature type="transmembrane region" description="Helical" evidence="6">
    <location>
        <begin position="92"/>
        <end position="117"/>
    </location>
</feature>
<dbReference type="EMBL" id="HE806321">
    <property type="protein sequence ID" value="CCH61896.1"/>
    <property type="molecule type" value="Genomic_DNA"/>
</dbReference>
<evidence type="ECO:0000256" key="1">
    <source>
        <dbReference type="ARBA" id="ARBA00004141"/>
    </source>
</evidence>
<dbReference type="PANTHER" id="PTHR31310">
    <property type="match status" value="1"/>
</dbReference>
<comment type="subcellular location">
    <subcellularLocation>
        <location evidence="1">Membrane</location>
        <topology evidence="1">Multi-pass membrane protein</topology>
    </subcellularLocation>
</comment>
<dbReference type="GeneID" id="14497005"/>
<dbReference type="AlphaFoldDB" id="I2H694"/>
<dbReference type="RefSeq" id="XP_004181415.1">
    <property type="nucleotide sequence ID" value="XM_004181367.1"/>
</dbReference>
<dbReference type="eggNOG" id="ENOG502QPKA">
    <property type="taxonomic scope" value="Eukaryota"/>
</dbReference>
<feature type="compositionally biased region" description="Low complexity" evidence="5">
    <location>
        <begin position="348"/>
        <end position="374"/>
    </location>
</feature>
<reference evidence="8 9" key="1">
    <citation type="journal article" date="2011" name="Proc. Natl. Acad. Sci. U.S.A.">
        <title>Evolutionary erosion of yeast sex chromosomes by mating-type switching accidents.</title>
        <authorList>
            <person name="Gordon J.L."/>
            <person name="Armisen D."/>
            <person name="Proux-Wera E."/>
            <person name="Oheigeartaigh S.S."/>
            <person name="Byrne K.P."/>
            <person name="Wolfe K.H."/>
        </authorList>
    </citation>
    <scope>NUCLEOTIDE SEQUENCE [LARGE SCALE GENOMIC DNA]</scope>
    <source>
        <strain evidence="9">ATCC 34711 / CBS 6284 / DSM 70876 / NBRC 10599 / NRRL Y-10934 / UCD 77-7</strain>
    </source>
</reference>
<dbReference type="Proteomes" id="UP000002866">
    <property type="component" value="Chromosome 6"/>
</dbReference>
<keyword evidence="3 6" id="KW-1133">Transmembrane helix</keyword>
<gene>
    <name evidence="8" type="primary">TBLA0F03590</name>
    <name evidence="8" type="ORF">TBLA_0F03590</name>
</gene>
<protein>
    <recommendedName>
        <fullName evidence="7">Inositolphosphotransferase Aur1/Ipt1 domain-containing protein</fullName>
    </recommendedName>
</protein>
<keyword evidence="4 6" id="KW-0472">Membrane</keyword>
<feature type="transmembrane region" description="Helical" evidence="6">
    <location>
        <begin position="482"/>
        <end position="501"/>
    </location>
</feature>
<dbReference type="InParanoid" id="I2H694"/>
<evidence type="ECO:0000256" key="2">
    <source>
        <dbReference type="ARBA" id="ARBA00022692"/>
    </source>
</evidence>
<feature type="transmembrane region" description="Helical" evidence="6">
    <location>
        <begin position="285"/>
        <end position="307"/>
    </location>
</feature>
<evidence type="ECO:0000256" key="4">
    <source>
        <dbReference type="ARBA" id="ARBA00023136"/>
    </source>
</evidence>
<dbReference type="Pfam" id="PF14378">
    <property type="entry name" value="PAP2_3"/>
    <property type="match status" value="1"/>
</dbReference>
<dbReference type="HOGENOM" id="CLU_047580_1_0_1"/>
<evidence type="ECO:0000313" key="8">
    <source>
        <dbReference type="EMBL" id="CCH61896.1"/>
    </source>
</evidence>
<feature type="compositionally biased region" description="Polar residues" evidence="5">
    <location>
        <begin position="375"/>
        <end position="385"/>
    </location>
</feature>
<feature type="domain" description="Inositolphosphotransferase Aur1/Ipt1" evidence="7">
    <location>
        <begin position="177"/>
        <end position="306"/>
    </location>
</feature>
<dbReference type="CDD" id="cd03386">
    <property type="entry name" value="PAP2_Aur1_like"/>
    <property type="match status" value="1"/>
</dbReference>
<evidence type="ECO:0000256" key="3">
    <source>
        <dbReference type="ARBA" id="ARBA00022989"/>
    </source>
</evidence>
<dbReference type="InterPro" id="IPR052185">
    <property type="entry name" value="IPC_Synthase-Related"/>
</dbReference>
<dbReference type="GO" id="GO:0016772">
    <property type="term" value="F:transferase activity, transferring phosphorus-containing groups"/>
    <property type="evidence" value="ECO:0007669"/>
    <property type="project" value="EnsemblFungi"/>
</dbReference>
<feature type="transmembrane region" description="Helical" evidence="6">
    <location>
        <begin position="213"/>
        <end position="234"/>
    </location>
</feature>
<dbReference type="KEGG" id="tbl:TBLA_0F03590"/>
<feature type="transmembrane region" description="Helical" evidence="6">
    <location>
        <begin position="149"/>
        <end position="171"/>
    </location>
</feature>
<dbReference type="GO" id="GO:0006676">
    <property type="term" value="P:mannosyl diphosphorylinositol ceramide metabolic process"/>
    <property type="evidence" value="ECO:0007669"/>
    <property type="project" value="EnsemblFungi"/>
</dbReference>
<dbReference type="GO" id="GO:0016020">
    <property type="term" value="C:membrane"/>
    <property type="evidence" value="ECO:0007669"/>
    <property type="project" value="UniProtKB-SubCell"/>
</dbReference>
<proteinExistence type="predicted"/>
<keyword evidence="2 6" id="KW-0812">Transmembrane</keyword>
<dbReference type="GO" id="GO:0070916">
    <property type="term" value="C:inositol phosphoceramide synthase complex"/>
    <property type="evidence" value="ECO:0007669"/>
    <property type="project" value="TreeGrafter"/>
</dbReference>
<name>I2H694_HENB6</name>